<evidence type="ECO:0000313" key="2">
    <source>
        <dbReference type="Proteomes" id="UP000694546"/>
    </source>
</evidence>
<protein>
    <submittedName>
        <fullName evidence="1">Uncharacterized protein</fullName>
    </submittedName>
</protein>
<proteinExistence type="predicted"/>
<reference evidence="1" key="2">
    <citation type="submission" date="2025-09" db="UniProtKB">
        <authorList>
            <consortium name="Ensembl"/>
        </authorList>
    </citation>
    <scope>IDENTIFICATION</scope>
</reference>
<evidence type="ECO:0000313" key="1">
    <source>
        <dbReference type="Ensembl" id="ENSGMOP00000030505.1"/>
    </source>
</evidence>
<organism evidence="1 2">
    <name type="scientific">Gadus morhua</name>
    <name type="common">Atlantic cod</name>
    <dbReference type="NCBI Taxonomy" id="8049"/>
    <lineage>
        <taxon>Eukaryota</taxon>
        <taxon>Metazoa</taxon>
        <taxon>Chordata</taxon>
        <taxon>Craniata</taxon>
        <taxon>Vertebrata</taxon>
        <taxon>Euteleostomi</taxon>
        <taxon>Actinopterygii</taxon>
        <taxon>Neopterygii</taxon>
        <taxon>Teleostei</taxon>
        <taxon>Neoteleostei</taxon>
        <taxon>Acanthomorphata</taxon>
        <taxon>Zeiogadaria</taxon>
        <taxon>Gadariae</taxon>
        <taxon>Gadiformes</taxon>
        <taxon>Gadoidei</taxon>
        <taxon>Gadidae</taxon>
        <taxon>Gadus</taxon>
    </lineage>
</organism>
<name>A0A8C5ADY0_GADMO</name>
<keyword evidence="2" id="KW-1185">Reference proteome</keyword>
<dbReference type="Proteomes" id="UP000694546">
    <property type="component" value="Chromosome 11"/>
</dbReference>
<dbReference type="Ensembl" id="ENSGMOT00000034249.1">
    <property type="protein sequence ID" value="ENSGMOP00000030505.1"/>
    <property type="gene ID" value="ENSGMOG00000034031.1"/>
</dbReference>
<sequence>LLILKTFDRLHNQFRIQSPLWLGYLTRGIEVIRDESRIHTTSMTCIRMKENFTMSGLESLATGRSMGL</sequence>
<dbReference type="AlphaFoldDB" id="A0A8C5ADY0"/>
<accession>A0A8C5ADY0</accession>
<reference evidence="1" key="1">
    <citation type="submission" date="2025-08" db="UniProtKB">
        <authorList>
            <consortium name="Ensembl"/>
        </authorList>
    </citation>
    <scope>IDENTIFICATION</scope>
</reference>